<evidence type="ECO:0000256" key="6">
    <source>
        <dbReference type="SAM" id="MobiDB-lite"/>
    </source>
</evidence>
<feature type="region of interest" description="Disordered" evidence="6">
    <location>
        <begin position="646"/>
        <end position="733"/>
    </location>
</feature>
<feature type="region of interest" description="Disordered" evidence="6">
    <location>
        <begin position="1"/>
        <end position="32"/>
    </location>
</feature>
<comment type="subcellular location">
    <subcellularLocation>
        <location evidence="1">Nucleus</location>
    </subcellularLocation>
</comment>
<dbReference type="GO" id="GO:0003677">
    <property type="term" value="F:DNA binding"/>
    <property type="evidence" value="ECO:0007669"/>
    <property type="project" value="InterPro"/>
</dbReference>
<dbReference type="GO" id="GO:0000981">
    <property type="term" value="F:DNA-binding transcription factor activity, RNA polymerase II-specific"/>
    <property type="evidence" value="ECO:0007669"/>
    <property type="project" value="InterPro"/>
</dbReference>
<feature type="region of interest" description="Disordered" evidence="6">
    <location>
        <begin position="353"/>
        <end position="388"/>
    </location>
</feature>
<dbReference type="EMBL" id="ONZQ02000010">
    <property type="protein sequence ID" value="SPO04653.1"/>
    <property type="molecule type" value="Genomic_DNA"/>
</dbReference>
<dbReference type="InterPro" id="IPR036864">
    <property type="entry name" value="Zn2-C6_fun-type_DNA-bd_sf"/>
</dbReference>
<feature type="compositionally biased region" description="Basic and acidic residues" evidence="6">
    <location>
        <begin position="718"/>
        <end position="727"/>
    </location>
</feature>
<dbReference type="Gene3D" id="4.10.240.10">
    <property type="entry name" value="Zn(2)-C6 fungal-type DNA-binding domain"/>
    <property type="match status" value="1"/>
</dbReference>
<keyword evidence="4" id="KW-0804">Transcription</keyword>
<dbReference type="PANTHER" id="PTHR47338">
    <property type="entry name" value="ZN(II)2CYS6 TRANSCRIPTION FACTOR (EUROFUNG)-RELATED"/>
    <property type="match status" value="1"/>
</dbReference>
<feature type="compositionally biased region" description="Polar residues" evidence="6">
    <location>
        <begin position="62"/>
        <end position="72"/>
    </location>
</feature>
<evidence type="ECO:0000313" key="9">
    <source>
        <dbReference type="Proteomes" id="UP001187682"/>
    </source>
</evidence>
<dbReference type="CDD" id="cd12148">
    <property type="entry name" value="fungal_TF_MHR"/>
    <property type="match status" value="1"/>
</dbReference>
<dbReference type="GO" id="GO:0008270">
    <property type="term" value="F:zinc ion binding"/>
    <property type="evidence" value="ECO:0007669"/>
    <property type="project" value="InterPro"/>
</dbReference>
<dbReference type="SMART" id="SM00906">
    <property type="entry name" value="Fungal_trans"/>
    <property type="match status" value="1"/>
</dbReference>
<keyword evidence="2" id="KW-0479">Metal-binding</keyword>
<evidence type="ECO:0000256" key="3">
    <source>
        <dbReference type="ARBA" id="ARBA00023015"/>
    </source>
</evidence>
<feature type="compositionally biased region" description="Low complexity" evidence="6">
    <location>
        <begin position="369"/>
        <end position="388"/>
    </location>
</feature>
<dbReference type="SUPFAM" id="SSF57701">
    <property type="entry name" value="Zn2/Cys6 DNA-binding domain"/>
    <property type="match status" value="1"/>
</dbReference>
<dbReference type="InterPro" id="IPR007219">
    <property type="entry name" value="XnlR_reg_dom"/>
</dbReference>
<name>A0AAE8N3A5_9PEZI</name>
<gene>
    <name evidence="8" type="ORF">DNG_07338</name>
</gene>
<sequence length="772" mass="87050">MEDSRHQSMSVPATQDDPRDPNDGSEPASACTTCRRRKLKCSKEVPRCQQCRKTGQQQQYQHPYNASVQNKRSPPDASVLQQQHLSPKRRRLDVADEHRSCCYQPQEVFGASGIPDERVLDALLRAYFSHVHPWIPMIHEGRLRNRLSAEGSMPPEQEQKLRMLLTAIRLVGARFIADREMASRCVEDIDDKQSHVRDWVILQAVKRPCVESLQALILLAFDDIGSGQASLAWPIIGSLTRTAEYLQLTVEHGVFDRQAQPLVRAYTLLAPAENWTQEEERRRVFWNIFNLDRYCSVTMGWNTSLTSHDVNRRLPCDGISWRKEDAVETPFFGIWDKEAGRIGNPIAFLPSHSAPSPQSHLQEPPPITPSASATGSTPGPSSSFPSPTAATMDMSAVGAFAYSIEATESLSRVNTYFLQQRSVRDERDLPFWLTRFKELDLRLVHWKMFLPRKWKADNVTARPGSHMDPNLTLAHVTHNASMILLHQVVAFPLPEWDAFKHRLPSALSVDTCEAAAVEIEVIARNFLRYTEGGQGGKTMPVSSQFAFCVYIAARFLLVLWRGRAGEREGERRILAPEFGTLLHILYDMAKRWSGPHVLDSNRKANLADKYAQQLSALHARCIEDDQYRIDPLSYTTEMAYDVASTPESAQVNYGPDHLGNRQMHGQSEMTRTTPPEIHRVQQPPQQQGSTPSSVNPSIRANVTSPDSSISFSRGNQQRGDHQQRGDLYRSSLGTGEAGGISQVFMDQQFLDLDRVISYDDGMFGSEFDSATW</sequence>
<dbReference type="AlphaFoldDB" id="A0AAE8N3A5"/>
<dbReference type="InterPro" id="IPR050815">
    <property type="entry name" value="TF_fung"/>
</dbReference>
<keyword evidence="9" id="KW-1185">Reference proteome</keyword>
<dbReference type="Pfam" id="PF04082">
    <property type="entry name" value="Fungal_trans"/>
    <property type="match status" value="1"/>
</dbReference>
<dbReference type="PANTHER" id="PTHR47338:SF23">
    <property type="entry name" value="ZN(II)2CYS6 TRANSCRIPTION FACTOR (EUROFUNG)"/>
    <property type="match status" value="1"/>
</dbReference>
<evidence type="ECO:0000313" key="8">
    <source>
        <dbReference type="EMBL" id="SPO04653.1"/>
    </source>
</evidence>
<feature type="compositionally biased region" description="Low complexity" evidence="6">
    <location>
        <begin position="52"/>
        <end position="61"/>
    </location>
</feature>
<reference evidence="8" key="1">
    <citation type="submission" date="2018-03" db="EMBL/GenBank/DDBJ databases">
        <authorList>
            <person name="Guldener U."/>
        </authorList>
    </citation>
    <scope>NUCLEOTIDE SEQUENCE</scope>
</reference>
<dbReference type="GO" id="GO:0006351">
    <property type="term" value="P:DNA-templated transcription"/>
    <property type="evidence" value="ECO:0007669"/>
    <property type="project" value="InterPro"/>
</dbReference>
<protein>
    <submittedName>
        <fullName evidence="8">Related to C6 transcription factor</fullName>
    </submittedName>
</protein>
<keyword evidence="3" id="KW-0805">Transcription regulation</keyword>
<evidence type="ECO:0000256" key="4">
    <source>
        <dbReference type="ARBA" id="ARBA00023163"/>
    </source>
</evidence>
<evidence type="ECO:0000256" key="2">
    <source>
        <dbReference type="ARBA" id="ARBA00022723"/>
    </source>
</evidence>
<feature type="domain" description="Zn(2)-C6 fungal-type" evidence="7">
    <location>
        <begin position="30"/>
        <end position="60"/>
    </location>
</feature>
<dbReference type="InterPro" id="IPR001138">
    <property type="entry name" value="Zn2Cys6_DnaBD"/>
</dbReference>
<dbReference type="SMART" id="SM00066">
    <property type="entry name" value="GAL4"/>
    <property type="match status" value="1"/>
</dbReference>
<dbReference type="PROSITE" id="PS50048">
    <property type="entry name" value="ZN2_CY6_FUNGAL_2"/>
    <property type="match status" value="1"/>
</dbReference>
<feature type="compositionally biased region" description="Polar residues" evidence="6">
    <location>
        <begin position="663"/>
        <end position="673"/>
    </location>
</feature>
<dbReference type="Pfam" id="PF00172">
    <property type="entry name" value="Zn_clus"/>
    <property type="match status" value="1"/>
</dbReference>
<dbReference type="CDD" id="cd00067">
    <property type="entry name" value="GAL4"/>
    <property type="match status" value="1"/>
</dbReference>
<organism evidence="8 9">
    <name type="scientific">Cephalotrichum gorgonifer</name>
    <dbReference type="NCBI Taxonomy" id="2041049"/>
    <lineage>
        <taxon>Eukaryota</taxon>
        <taxon>Fungi</taxon>
        <taxon>Dikarya</taxon>
        <taxon>Ascomycota</taxon>
        <taxon>Pezizomycotina</taxon>
        <taxon>Sordariomycetes</taxon>
        <taxon>Hypocreomycetidae</taxon>
        <taxon>Microascales</taxon>
        <taxon>Microascaceae</taxon>
        <taxon>Cephalotrichum</taxon>
    </lineage>
</organism>
<proteinExistence type="predicted"/>
<comment type="caution">
    <text evidence="8">The sequence shown here is derived from an EMBL/GenBank/DDBJ whole genome shotgun (WGS) entry which is preliminary data.</text>
</comment>
<keyword evidence="5" id="KW-0539">Nucleus</keyword>
<feature type="compositionally biased region" description="Polar residues" evidence="6">
    <location>
        <begin position="688"/>
        <end position="717"/>
    </location>
</feature>
<accession>A0AAE8N3A5</accession>
<evidence type="ECO:0000259" key="7">
    <source>
        <dbReference type="PROSITE" id="PS50048"/>
    </source>
</evidence>
<dbReference type="GO" id="GO:0005634">
    <property type="term" value="C:nucleus"/>
    <property type="evidence" value="ECO:0007669"/>
    <property type="project" value="UniProtKB-SubCell"/>
</dbReference>
<feature type="region of interest" description="Disordered" evidence="6">
    <location>
        <begin position="52"/>
        <end position="79"/>
    </location>
</feature>
<evidence type="ECO:0000256" key="1">
    <source>
        <dbReference type="ARBA" id="ARBA00004123"/>
    </source>
</evidence>
<dbReference type="Proteomes" id="UP001187682">
    <property type="component" value="Unassembled WGS sequence"/>
</dbReference>
<evidence type="ECO:0000256" key="5">
    <source>
        <dbReference type="ARBA" id="ARBA00023242"/>
    </source>
</evidence>